<dbReference type="Pfam" id="PF00157">
    <property type="entry name" value="Pou"/>
    <property type="match status" value="1"/>
</dbReference>
<evidence type="ECO:0000256" key="4">
    <source>
        <dbReference type="ARBA" id="ARBA00023242"/>
    </source>
</evidence>
<evidence type="ECO:0000256" key="1">
    <source>
        <dbReference type="ARBA" id="ARBA00004123"/>
    </source>
</evidence>
<sequence>PPSAPHLSGAPRPPPAPPGAEGVKRRGRVAPGPRSRGGVIHFLPQARAAPAHGGSLGPAGQPPPLGVYPQAGFAVGGVLEHGGLTPPPAAAAQQPPPPQGLHPGEHGELGGHHCQDHSDEETPTSDELEQFAKQFKQRRIKLGFTQADVDHHL</sequence>
<dbReference type="InterPro" id="IPR050255">
    <property type="entry name" value="POU_domain_TF"/>
</dbReference>
<accession>A0A8C9FWV5</accession>
<proteinExistence type="predicted"/>
<evidence type="ECO:0000313" key="7">
    <source>
        <dbReference type="Ensembl" id="ENSPSTP00000020700.1"/>
    </source>
</evidence>
<name>A0A8C9FWV5_PAVCR</name>
<dbReference type="InterPro" id="IPR000327">
    <property type="entry name" value="POU_dom"/>
</dbReference>
<keyword evidence="3" id="KW-0371">Homeobox</keyword>
<dbReference type="GO" id="GO:0005634">
    <property type="term" value="C:nucleus"/>
    <property type="evidence" value="ECO:0007669"/>
    <property type="project" value="UniProtKB-SubCell"/>
</dbReference>
<dbReference type="Proteomes" id="UP000694428">
    <property type="component" value="Unplaced"/>
</dbReference>
<evidence type="ECO:0000313" key="8">
    <source>
        <dbReference type="Proteomes" id="UP000694428"/>
    </source>
</evidence>
<dbReference type="InterPro" id="IPR010982">
    <property type="entry name" value="Lambda_DNA-bd_dom_sf"/>
</dbReference>
<keyword evidence="8" id="KW-1185">Reference proteome</keyword>
<feature type="region of interest" description="Disordered" evidence="5">
    <location>
        <begin position="1"/>
        <end position="127"/>
    </location>
</feature>
<feature type="domain" description="POU-specific" evidence="6">
    <location>
        <begin position="120"/>
        <end position="153"/>
    </location>
</feature>
<reference evidence="7" key="2">
    <citation type="submission" date="2025-09" db="UniProtKB">
        <authorList>
            <consortium name="Ensembl"/>
        </authorList>
    </citation>
    <scope>IDENTIFICATION</scope>
</reference>
<organism evidence="7 8">
    <name type="scientific">Pavo cristatus</name>
    <name type="common">Indian peafowl</name>
    <name type="synonym">Blue peafowl</name>
    <dbReference type="NCBI Taxonomy" id="9049"/>
    <lineage>
        <taxon>Eukaryota</taxon>
        <taxon>Metazoa</taxon>
        <taxon>Chordata</taxon>
        <taxon>Craniata</taxon>
        <taxon>Vertebrata</taxon>
        <taxon>Euteleostomi</taxon>
        <taxon>Archelosauria</taxon>
        <taxon>Archosauria</taxon>
        <taxon>Dinosauria</taxon>
        <taxon>Saurischia</taxon>
        <taxon>Theropoda</taxon>
        <taxon>Coelurosauria</taxon>
        <taxon>Aves</taxon>
        <taxon>Neognathae</taxon>
        <taxon>Galloanserae</taxon>
        <taxon>Galliformes</taxon>
        <taxon>Phasianidae</taxon>
        <taxon>Phasianinae</taxon>
        <taxon>Pavo</taxon>
    </lineage>
</organism>
<evidence type="ECO:0000256" key="2">
    <source>
        <dbReference type="ARBA" id="ARBA00023125"/>
    </source>
</evidence>
<evidence type="ECO:0000256" key="3">
    <source>
        <dbReference type="ARBA" id="ARBA00023155"/>
    </source>
</evidence>
<dbReference type="AlphaFoldDB" id="A0A8C9FWV5"/>
<feature type="compositionally biased region" description="Acidic residues" evidence="5">
    <location>
        <begin position="118"/>
        <end position="127"/>
    </location>
</feature>
<comment type="subcellular location">
    <subcellularLocation>
        <location evidence="1">Nucleus</location>
    </subcellularLocation>
</comment>
<keyword evidence="2" id="KW-0238">DNA-binding</keyword>
<dbReference type="Ensembl" id="ENSPSTT00000021715.1">
    <property type="protein sequence ID" value="ENSPSTP00000020700.1"/>
    <property type="gene ID" value="ENSPSTG00000015025.1"/>
</dbReference>
<dbReference type="GO" id="GO:0000981">
    <property type="term" value="F:DNA-binding transcription factor activity, RNA polymerase II-specific"/>
    <property type="evidence" value="ECO:0007669"/>
    <property type="project" value="TreeGrafter"/>
</dbReference>
<dbReference type="Gene3D" id="1.10.260.40">
    <property type="entry name" value="lambda repressor-like DNA-binding domains"/>
    <property type="match status" value="1"/>
</dbReference>
<dbReference type="SUPFAM" id="SSF47413">
    <property type="entry name" value="lambda repressor-like DNA-binding domains"/>
    <property type="match status" value="1"/>
</dbReference>
<keyword evidence="4" id="KW-0539">Nucleus</keyword>
<dbReference type="GO" id="GO:0000978">
    <property type="term" value="F:RNA polymerase II cis-regulatory region sequence-specific DNA binding"/>
    <property type="evidence" value="ECO:0007669"/>
    <property type="project" value="TreeGrafter"/>
</dbReference>
<dbReference type="PANTHER" id="PTHR11636">
    <property type="entry name" value="POU DOMAIN"/>
    <property type="match status" value="1"/>
</dbReference>
<evidence type="ECO:0000259" key="6">
    <source>
        <dbReference type="PROSITE" id="PS51179"/>
    </source>
</evidence>
<dbReference type="PROSITE" id="PS51179">
    <property type="entry name" value="POU_3"/>
    <property type="match status" value="1"/>
</dbReference>
<evidence type="ECO:0000256" key="5">
    <source>
        <dbReference type="SAM" id="MobiDB-lite"/>
    </source>
</evidence>
<dbReference type="PANTHER" id="PTHR11636:SF83">
    <property type="entry name" value="POU DOMAIN, CLASS 3, TRANSCRIPTION FACTOR 4"/>
    <property type="match status" value="1"/>
</dbReference>
<protein>
    <recommendedName>
        <fullName evidence="6">POU-specific domain-containing protein</fullName>
    </recommendedName>
</protein>
<feature type="compositionally biased region" description="Basic and acidic residues" evidence="5">
    <location>
        <begin position="103"/>
        <end position="117"/>
    </location>
</feature>
<feature type="compositionally biased region" description="Pro residues" evidence="5">
    <location>
        <begin position="85"/>
        <end position="100"/>
    </location>
</feature>
<reference evidence="7" key="1">
    <citation type="submission" date="2025-08" db="UniProtKB">
        <authorList>
            <consortium name="Ensembl"/>
        </authorList>
    </citation>
    <scope>IDENTIFICATION</scope>
</reference>